<dbReference type="KEGG" id="vhl:BME96_14800"/>
<dbReference type="SUPFAM" id="SSF55545">
    <property type="entry name" value="beta-N-acetylhexosaminidase-like domain"/>
    <property type="match status" value="1"/>
</dbReference>
<proteinExistence type="inferred from homology"/>
<reference evidence="7 8" key="1">
    <citation type="submission" date="2016-11" db="EMBL/GenBank/DDBJ databases">
        <title>Complete genome sequencing of Virgibacillus halodenitrificans PDB-F2.</title>
        <authorList>
            <person name="Sun Z."/>
            <person name="Zhou Y."/>
            <person name="Li H."/>
        </authorList>
    </citation>
    <scope>NUCLEOTIDE SEQUENCE [LARGE SCALE GENOMIC DNA]</scope>
    <source>
        <strain evidence="7 8">PDB-F2</strain>
    </source>
</reference>
<keyword evidence="1 3" id="KW-0378">Hydrolase</keyword>
<feature type="domain" description="GH84" evidence="6">
    <location>
        <begin position="197"/>
        <end position="477"/>
    </location>
</feature>
<dbReference type="Gene3D" id="1.20.58.460">
    <property type="entry name" value="Hyaluronidase post-catalytic domain-like"/>
    <property type="match status" value="1"/>
</dbReference>
<dbReference type="PROSITE" id="PS52009">
    <property type="entry name" value="GH84"/>
    <property type="match status" value="1"/>
</dbReference>
<evidence type="ECO:0000256" key="3">
    <source>
        <dbReference type="PROSITE-ProRule" id="PRU01353"/>
    </source>
</evidence>
<organism evidence="7 8">
    <name type="scientific">Virgibacillus halodenitrificans</name>
    <name type="common">Bacillus halodenitrificans</name>
    <dbReference type="NCBI Taxonomy" id="1482"/>
    <lineage>
        <taxon>Bacteria</taxon>
        <taxon>Bacillati</taxon>
        <taxon>Bacillota</taxon>
        <taxon>Bacilli</taxon>
        <taxon>Bacillales</taxon>
        <taxon>Bacillaceae</taxon>
        <taxon>Virgibacillus</taxon>
    </lineage>
</organism>
<evidence type="ECO:0000313" key="7">
    <source>
        <dbReference type="EMBL" id="APC49382.1"/>
    </source>
</evidence>
<evidence type="ECO:0000256" key="5">
    <source>
        <dbReference type="SAM" id="Phobius"/>
    </source>
</evidence>
<dbReference type="Proteomes" id="UP000182945">
    <property type="component" value="Chromosome"/>
</dbReference>
<dbReference type="PANTHER" id="PTHR13170:SF16">
    <property type="entry name" value="PROTEIN O-GLCNACASE"/>
    <property type="match status" value="1"/>
</dbReference>
<dbReference type="Gene3D" id="3.30.379.10">
    <property type="entry name" value="Chitobiase/beta-hexosaminidase domain 2-like"/>
    <property type="match status" value="1"/>
</dbReference>
<accession>A0AAC9J1I5</accession>
<dbReference type="Pfam" id="PF02838">
    <property type="entry name" value="Glyco_hydro_20b"/>
    <property type="match status" value="1"/>
</dbReference>
<keyword evidence="5" id="KW-0812">Transmembrane</keyword>
<feature type="coiled-coil region" evidence="4">
    <location>
        <begin position="593"/>
        <end position="620"/>
    </location>
</feature>
<keyword evidence="4" id="KW-0175">Coiled coil</keyword>
<evidence type="ECO:0000256" key="2">
    <source>
        <dbReference type="ARBA" id="ARBA00023295"/>
    </source>
</evidence>
<evidence type="ECO:0000259" key="6">
    <source>
        <dbReference type="PROSITE" id="PS52009"/>
    </source>
</evidence>
<dbReference type="Gene3D" id="3.20.20.80">
    <property type="entry name" value="Glycosidases"/>
    <property type="match status" value="1"/>
</dbReference>
<dbReference type="GeneID" id="71515678"/>
<name>A0AAC9J1I5_VIRHA</name>
<dbReference type="AlphaFoldDB" id="A0AAC9J1I5"/>
<dbReference type="InterPro" id="IPR017853">
    <property type="entry name" value="GH"/>
</dbReference>
<dbReference type="GO" id="GO:0005975">
    <property type="term" value="P:carbohydrate metabolic process"/>
    <property type="evidence" value="ECO:0007669"/>
    <property type="project" value="UniProtKB-ARBA"/>
</dbReference>
<evidence type="ECO:0000313" key="8">
    <source>
        <dbReference type="Proteomes" id="UP000182945"/>
    </source>
</evidence>
<gene>
    <name evidence="7" type="ORF">BME96_14800</name>
</gene>
<protein>
    <submittedName>
        <fullName evidence="7">Beta-N-acetylhexosaminidase</fullName>
    </submittedName>
</protein>
<feature type="transmembrane region" description="Helical" evidence="5">
    <location>
        <begin position="12"/>
        <end position="31"/>
    </location>
</feature>
<dbReference type="InterPro" id="IPR051822">
    <property type="entry name" value="Glycosyl_Hydrolase_84"/>
</dbReference>
<keyword evidence="5" id="KW-0472">Membrane</keyword>
<dbReference type="RefSeq" id="WP_071649445.1">
    <property type="nucleotide sequence ID" value="NZ_CP017962.1"/>
</dbReference>
<dbReference type="InterPro" id="IPR029018">
    <property type="entry name" value="Hex-like_dom2"/>
</dbReference>
<keyword evidence="5" id="KW-1133">Transmembrane helix</keyword>
<dbReference type="EMBL" id="CP017962">
    <property type="protein sequence ID" value="APC49382.1"/>
    <property type="molecule type" value="Genomic_DNA"/>
</dbReference>
<feature type="active site" description="Proton donor" evidence="3">
    <location>
        <position position="312"/>
    </location>
</feature>
<dbReference type="InterPro" id="IPR011496">
    <property type="entry name" value="O-GlcNAcase_cat"/>
</dbReference>
<comment type="similarity">
    <text evidence="3">Belongs to the glycosyl hydrolase 84 family.</text>
</comment>
<evidence type="ECO:0000256" key="1">
    <source>
        <dbReference type="ARBA" id="ARBA00022801"/>
    </source>
</evidence>
<dbReference type="GO" id="GO:0015929">
    <property type="term" value="F:hexosaminidase activity"/>
    <property type="evidence" value="ECO:0007669"/>
    <property type="project" value="UniProtKB-ARBA"/>
</dbReference>
<dbReference type="InterPro" id="IPR015882">
    <property type="entry name" value="HEX_bac_N"/>
</dbReference>
<dbReference type="SUPFAM" id="SSF140657">
    <property type="entry name" value="Hyaluronidase post-catalytic domain-like"/>
    <property type="match status" value="1"/>
</dbReference>
<sequence length="734" mass="83713">MVKNKKENGRRILCSFPVIFILTILLTSFVLPNHSAYADDEGEQERTITVNPQPQEIEVGDEAFPLPPVVGIVVGENADEAALNELKNTLKNAGVKRMKVQEDNEKIHAPVTIFLGVPSMNEETEDVLDEVDTDDLEEMKDEGYVLVTNKDKKQILLAGTDKAGTYYAAQTFRQLIQERKGRNWIPEVEVTDWPEMKERGIIEGFYGPTWSHEDRLSQLDFYGDNKLNSYMYAPKDDPYHREDWRKPYPENKLKELKELINKSKENHVEFTFSLSPGNTVCYSGDKDFELLMDKMDTMWELGVRSYAIFLDDISYELHCEQDKKKFGDDANPTAAAQTYFLNRFKKEFIDTHEGAEQLITVPTDYAGTHTNTYRERFAELTEQDMKVMWTGPNVVSESITSEGAKKVSDIFNHELLLWDNYPVNDFDRNRLFLGPLEKRDADLVENGVSGLIANPMNEAEASKIPLYTVADYAWNPYEYDPKQSWENSIQSFGGEASEYLRTFAENSYSSRLSDTESLTIDPLLEDFWKVYEANGEAEKQAEALIKEFQKLQQVPEKLRGHMENEKFLQEVDPYLNKLKLYGEAGVIAVNLLMEEKEGDSASAEKHRKELQAMIEKLDEIPQEVGKFVLEPFLIQAIYGEYVLSRPLDGINQGRGADQLIQYTPEHGKTTGTNIYGYEVTVVDGKVVERGGNNSEIPTNGYVLSIHGSDWLMENAVLGAEVEIKDQRVLITIPK</sequence>
<dbReference type="Pfam" id="PF21774">
    <property type="entry name" value="NagJ_C"/>
    <property type="match status" value="1"/>
</dbReference>
<dbReference type="Pfam" id="PF07555">
    <property type="entry name" value="NAGidase"/>
    <property type="match status" value="1"/>
</dbReference>
<evidence type="ECO:0000256" key="4">
    <source>
        <dbReference type="SAM" id="Coils"/>
    </source>
</evidence>
<dbReference type="InterPro" id="IPR049019">
    <property type="entry name" value="NagJ-like_helical"/>
</dbReference>
<dbReference type="GO" id="GO:1901135">
    <property type="term" value="P:carbohydrate derivative metabolic process"/>
    <property type="evidence" value="ECO:0007669"/>
    <property type="project" value="UniProtKB-ARBA"/>
</dbReference>
<dbReference type="PANTHER" id="PTHR13170">
    <property type="entry name" value="O-GLCNACASE"/>
    <property type="match status" value="1"/>
</dbReference>
<keyword evidence="2 3" id="KW-0326">Glycosidase</keyword>
<dbReference type="SUPFAM" id="SSF51445">
    <property type="entry name" value="(Trans)glycosidases"/>
    <property type="match status" value="1"/>
</dbReference>